<dbReference type="GO" id="GO:0016627">
    <property type="term" value="F:oxidoreductase activity, acting on the CH-CH group of donors"/>
    <property type="evidence" value="ECO:0007669"/>
    <property type="project" value="TreeGrafter"/>
</dbReference>
<evidence type="ECO:0000256" key="1">
    <source>
        <dbReference type="ARBA" id="ARBA00023002"/>
    </source>
</evidence>
<keyword evidence="1" id="KW-0560">Oxidoreductase</keyword>
<organism evidence="3 4">
    <name type="scientific">Streptomyces triticirhizae</name>
    <dbReference type="NCBI Taxonomy" id="2483353"/>
    <lineage>
        <taxon>Bacteria</taxon>
        <taxon>Bacillati</taxon>
        <taxon>Actinomycetota</taxon>
        <taxon>Actinomycetes</taxon>
        <taxon>Kitasatosporales</taxon>
        <taxon>Streptomycetaceae</taxon>
        <taxon>Streptomyces</taxon>
    </lineage>
</organism>
<dbReference type="SUPFAM" id="SSF50475">
    <property type="entry name" value="FMN-binding split barrel"/>
    <property type="match status" value="1"/>
</dbReference>
<evidence type="ECO:0000313" key="4">
    <source>
        <dbReference type="Proteomes" id="UP000278673"/>
    </source>
</evidence>
<dbReference type="EMBL" id="RFFJ01000082">
    <property type="protein sequence ID" value="RMI38912.1"/>
    <property type="molecule type" value="Genomic_DNA"/>
</dbReference>
<dbReference type="Proteomes" id="UP000278673">
    <property type="component" value="Unassembled WGS sequence"/>
</dbReference>
<dbReference type="GO" id="GO:0005829">
    <property type="term" value="C:cytosol"/>
    <property type="evidence" value="ECO:0007669"/>
    <property type="project" value="TreeGrafter"/>
</dbReference>
<gene>
    <name evidence="3" type="ORF">EBN88_15905</name>
</gene>
<name>A0A3M2LNH6_9ACTN</name>
<sequence length="135" mass="15099">MAVTLSDELKRYLDETKVFATVATLLPDGSPHLTVVWIKRDGEDLLYSTTASRQQARNIDRDPRVTVMVNPADNPYTYAAIRGTATLAPDESRELIDGLSRKYTGQSYADFNPAADQEEQRLVVRITPTRVTGRL</sequence>
<dbReference type="InterPro" id="IPR011576">
    <property type="entry name" value="Pyridox_Oxase_N"/>
</dbReference>
<dbReference type="NCBIfam" id="TIGR03618">
    <property type="entry name" value="Rv1155_F420"/>
    <property type="match status" value="1"/>
</dbReference>
<comment type="caution">
    <text evidence="3">The sequence shown here is derived from an EMBL/GenBank/DDBJ whole genome shotgun (WGS) entry which is preliminary data.</text>
</comment>
<dbReference type="Gene3D" id="2.30.110.10">
    <property type="entry name" value="Electron Transport, Fmn-binding Protein, Chain A"/>
    <property type="match status" value="1"/>
</dbReference>
<dbReference type="InterPro" id="IPR019920">
    <property type="entry name" value="F420-binding_dom_put"/>
</dbReference>
<proteinExistence type="predicted"/>
<dbReference type="AlphaFoldDB" id="A0A3M2LNH6"/>
<dbReference type="InterPro" id="IPR012349">
    <property type="entry name" value="Split_barrel_FMN-bd"/>
</dbReference>
<dbReference type="Pfam" id="PF01243">
    <property type="entry name" value="PNPOx_N"/>
    <property type="match status" value="1"/>
</dbReference>
<evidence type="ECO:0000259" key="2">
    <source>
        <dbReference type="Pfam" id="PF01243"/>
    </source>
</evidence>
<feature type="domain" description="Pyridoxamine 5'-phosphate oxidase N-terminal" evidence="2">
    <location>
        <begin position="7"/>
        <end position="132"/>
    </location>
</feature>
<reference evidence="3 4" key="1">
    <citation type="submission" date="2018-10" db="EMBL/GenBank/DDBJ databases">
        <title>Isolation, diversity and antifungal activity of actinobacteria from wheat.</title>
        <authorList>
            <person name="Han C."/>
        </authorList>
    </citation>
    <scope>NUCLEOTIDE SEQUENCE [LARGE SCALE GENOMIC DNA]</scope>
    <source>
        <strain evidence="3 4">NEAU-YY642</strain>
    </source>
</reference>
<keyword evidence="4" id="KW-1185">Reference proteome</keyword>
<accession>A0A3M2LNH6</accession>
<dbReference type="GO" id="GO:0070967">
    <property type="term" value="F:coenzyme F420 binding"/>
    <property type="evidence" value="ECO:0007669"/>
    <property type="project" value="TreeGrafter"/>
</dbReference>
<dbReference type="InterPro" id="IPR052019">
    <property type="entry name" value="F420H2_bilvrd_red/Heme_oxyg"/>
</dbReference>
<dbReference type="RefSeq" id="WP_122184541.1">
    <property type="nucleotide sequence ID" value="NZ_RFFJ01000082.1"/>
</dbReference>
<dbReference type="PANTHER" id="PTHR35176">
    <property type="entry name" value="HEME OXYGENASE HI_0854-RELATED"/>
    <property type="match status" value="1"/>
</dbReference>
<protein>
    <submittedName>
        <fullName evidence="3">PPOX class F420-dependent oxidoreductase</fullName>
    </submittedName>
</protein>
<dbReference type="PANTHER" id="PTHR35176:SF6">
    <property type="entry name" value="HEME OXYGENASE HI_0854-RELATED"/>
    <property type="match status" value="1"/>
</dbReference>
<evidence type="ECO:0000313" key="3">
    <source>
        <dbReference type="EMBL" id="RMI38912.1"/>
    </source>
</evidence>